<dbReference type="InterPro" id="IPR011013">
    <property type="entry name" value="Gal_mutarotase_sf_dom"/>
</dbReference>
<dbReference type="GO" id="GO:0033499">
    <property type="term" value="P:galactose catabolic process via UDP-galactose, Leloir pathway"/>
    <property type="evidence" value="ECO:0007669"/>
    <property type="project" value="TreeGrafter"/>
</dbReference>
<evidence type="ECO:0000256" key="3">
    <source>
        <dbReference type="ARBA" id="ARBA00023277"/>
    </source>
</evidence>
<dbReference type="Proteomes" id="UP000185473">
    <property type="component" value="Chromosome"/>
</dbReference>
<comment type="similarity">
    <text evidence="1">Belongs to the aldose epimerase family.</text>
</comment>
<gene>
    <name evidence="4" type="ORF">FOL01_0485</name>
</gene>
<keyword evidence="3" id="KW-0119">Carbohydrate metabolism</keyword>
<dbReference type="SUPFAM" id="SSF74650">
    <property type="entry name" value="Galactose mutarotase-like"/>
    <property type="match status" value="1"/>
</dbReference>
<dbReference type="AlphaFoldDB" id="A0A1L6R9Y1"/>
<dbReference type="InterPro" id="IPR047215">
    <property type="entry name" value="Galactose_mutarotase-like"/>
</dbReference>
<dbReference type="GO" id="GO:0006006">
    <property type="term" value="P:glucose metabolic process"/>
    <property type="evidence" value="ECO:0007669"/>
    <property type="project" value="TreeGrafter"/>
</dbReference>
<evidence type="ECO:0000313" key="4">
    <source>
        <dbReference type="EMBL" id="APS41344.1"/>
    </source>
</evidence>
<accession>A0A1L6R9Y1</accession>
<dbReference type="PANTHER" id="PTHR10091:SF0">
    <property type="entry name" value="GALACTOSE MUTAROTASE"/>
    <property type="match status" value="1"/>
</dbReference>
<keyword evidence="2" id="KW-0413">Isomerase</keyword>
<evidence type="ECO:0000313" key="5">
    <source>
        <dbReference type="Proteomes" id="UP000185473"/>
    </source>
</evidence>
<protein>
    <submittedName>
        <fullName evidence="4">Aldose 1-epimerase</fullName>
    </submittedName>
</protein>
<dbReference type="InterPro" id="IPR014718">
    <property type="entry name" value="GH-type_carb-bd"/>
</dbReference>
<sequence>MTISVHEIGKMPNGETAEQIVIENKNGHKIGVTNWGATWQFFKTNSGQDLMVGLQTTDKLWDQAYSVGDIIGRVGNRITGATFTLNGKTYHLKDNELGNALHGGKENFSNRMWDYTLDEDTNSVTFTTTMTEEIDNFPGTMPTSVTYTFSDDDEVALTFSAESDEDTLYNPTSHGYFNPAGIETDARDLTLQIHSQRRLELNPEDTTPTGNFLDNADTPFDFNEPTRIGDNLAKLDGPYDVKFDNAFELSQAADRPAAVVSDPKSDRSIEVYTDRNAVIFFIADPEVAYHEGDRQWFDEHPYNTIALEAQTLSDAINHEGFGDIVLPAGKKQTYRTVYKFNNLD</sequence>
<dbReference type="CDD" id="cd09019">
    <property type="entry name" value="galactose_mutarotase_like"/>
    <property type="match status" value="1"/>
</dbReference>
<dbReference type="KEGG" id="wjo:FOL01_0485"/>
<keyword evidence="5" id="KW-1185">Reference proteome</keyword>
<dbReference type="Gene3D" id="2.70.98.10">
    <property type="match status" value="1"/>
</dbReference>
<evidence type="ECO:0000256" key="2">
    <source>
        <dbReference type="ARBA" id="ARBA00023235"/>
    </source>
</evidence>
<dbReference type="OrthoDB" id="9779408at2"/>
<evidence type="ECO:0000256" key="1">
    <source>
        <dbReference type="ARBA" id="ARBA00006206"/>
    </source>
</evidence>
<dbReference type="PANTHER" id="PTHR10091">
    <property type="entry name" value="ALDOSE-1-EPIMERASE"/>
    <property type="match status" value="1"/>
</dbReference>
<dbReference type="Pfam" id="PF01263">
    <property type="entry name" value="Aldose_epim"/>
    <property type="match status" value="1"/>
</dbReference>
<name>A0A1L6R9Y1_9LACO</name>
<dbReference type="InterPro" id="IPR008183">
    <property type="entry name" value="Aldose_1/G6P_1-epimerase"/>
</dbReference>
<dbReference type="GO" id="GO:0004034">
    <property type="term" value="F:aldose 1-epimerase activity"/>
    <property type="evidence" value="ECO:0007669"/>
    <property type="project" value="TreeGrafter"/>
</dbReference>
<dbReference type="STRING" id="1631871.FOL01_0485"/>
<dbReference type="EMBL" id="CP014332">
    <property type="protein sequence ID" value="APS41344.1"/>
    <property type="molecule type" value="Genomic_DNA"/>
</dbReference>
<organism evidence="4 5">
    <name type="scientific">Weissella jogaejeotgali</name>
    <dbReference type="NCBI Taxonomy" id="1631871"/>
    <lineage>
        <taxon>Bacteria</taxon>
        <taxon>Bacillati</taxon>
        <taxon>Bacillota</taxon>
        <taxon>Bacilli</taxon>
        <taxon>Lactobacillales</taxon>
        <taxon>Lactobacillaceae</taxon>
        <taxon>Weissella</taxon>
    </lineage>
</organism>
<proteinExistence type="inferred from homology"/>
<dbReference type="GO" id="GO:0005737">
    <property type="term" value="C:cytoplasm"/>
    <property type="evidence" value="ECO:0007669"/>
    <property type="project" value="TreeGrafter"/>
</dbReference>
<dbReference type="RefSeq" id="WP_075269179.1">
    <property type="nucleotide sequence ID" value="NZ_CP014332.1"/>
</dbReference>
<reference evidence="4 5" key="1">
    <citation type="submission" date="2016-02" db="EMBL/GenBank/DDBJ databases">
        <title>Complete Genome Sequence of Weissella jogaejeotgali FOL01.</title>
        <authorList>
            <person name="Lee J.-H."/>
            <person name="Ku H.-J."/>
        </authorList>
    </citation>
    <scope>NUCLEOTIDE SEQUENCE [LARGE SCALE GENOMIC DNA]</scope>
    <source>
        <strain evidence="4 5">FOL01</strain>
    </source>
</reference>
<dbReference type="GO" id="GO:0030246">
    <property type="term" value="F:carbohydrate binding"/>
    <property type="evidence" value="ECO:0007669"/>
    <property type="project" value="InterPro"/>
</dbReference>